<dbReference type="InterPro" id="IPR006644">
    <property type="entry name" value="Cadg"/>
</dbReference>
<feature type="domain" description="Dystroglycan-type cadherin-like" evidence="3">
    <location>
        <begin position="22"/>
        <end position="120"/>
    </location>
</feature>
<evidence type="ECO:0000313" key="4">
    <source>
        <dbReference type="EMBL" id="KAJ3745699.1"/>
    </source>
</evidence>
<feature type="chain" id="PRO_5040889027" description="Dystroglycan-type cadherin-like domain-containing protein" evidence="2">
    <location>
        <begin position="21"/>
        <end position="911"/>
    </location>
</feature>
<dbReference type="AlphaFoldDB" id="A0A9W8P2I7"/>
<dbReference type="SMART" id="SM00736">
    <property type="entry name" value="CADG"/>
    <property type="match status" value="1"/>
</dbReference>
<dbReference type="InterPro" id="IPR015919">
    <property type="entry name" value="Cadherin-like_sf"/>
</dbReference>
<dbReference type="Gene3D" id="2.60.40.10">
    <property type="entry name" value="Immunoglobulins"/>
    <property type="match status" value="1"/>
</dbReference>
<dbReference type="InterPro" id="IPR013783">
    <property type="entry name" value="Ig-like_fold"/>
</dbReference>
<dbReference type="GO" id="GO:0016020">
    <property type="term" value="C:membrane"/>
    <property type="evidence" value="ECO:0007669"/>
    <property type="project" value="InterPro"/>
</dbReference>
<evidence type="ECO:0000313" key="5">
    <source>
        <dbReference type="Proteomes" id="UP001142393"/>
    </source>
</evidence>
<sequence>MLSHFLSFIMALALIPASASLSVQIPLNSQFPPVAHVGQPYSWTFSNNTFDYASDPTPPTHTVSPLPDWLSFNPATRTFSGTPSQEDQGEPEITLTAHVGEASTSSKCNILVTTNPALTLNQPISAQFYEGNPSLSSVFLLSNTSALYTGIPTLRVPHKWSFSVGFSSETFMNAQDNVHYTVLQSDQSPVPYKMEFTQGPDTLGGTAPLIEEVGPTATFHLELLGLVSGAYTDGSLSFDLVIAEHELSIASDSLPTVNITRDADFAVNFGSDGDLVGVLVDGVAINPSDISNISIDTSSCGWLKWNSDLRLLTGSTVGQDFNSSTGPHLPVSLTTTFNQSVRTTLPLAIEPSFFTTETFSTYAIPESGLVYFDIHQYLSNATGEKPSNVNMSITTEPSSAASCLMLNSTSFVVGGTLTGDCQASNISATIAAYSYVTHSTSHATLPMTYAFKKDSGSPHHTGSLSLAAHKKLILGISITFGIVGGLSALGTFLASVRRCLRVQDPALATEHCQRNLSESDRRWYGLVAEKASDGWNHESTLPSEKRRSGMDLLRSPREYGNIGLGLDPLKRSQTNGIMSSSSAAESHLQSPGVMKKGDFFNQIRETVRNVSGKFGSQSSRRGTPIRRGIIGKPILLNAHEGQIPPKLSPTDPFAGSSTGNVSTPASVHFADLTRQLSTDSYDSIRTHANEAVVQTATRHPSMPDATQSRPRLKQVTSAMRVPPPKLVTSSSGTEGSSSGSILSARVTSQKAKIWKGEDVIPTTSTGDELTMGIRYVTALGGDSHLIADYSSDADVRPGSSYTVSTHLQSTYSLDAPDHDRSGVNRLIIRADERFEVLIPVGTAKKLEAKLISGDKTPAWMEFDLRPNKGKIELYGLPSIADVGDWDVRIVDTQNGSWVGEVGLQVVPKASS</sequence>
<name>A0A9W8P2I7_9AGAR</name>
<keyword evidence="2" id="KW-0732">Signal</keyword>
<feature type="region of interest" description="Disordered" evidence="1">
    <location>
        <begin position="722"/>
        <end position="741"/>
    </location>
</feature>
<keyword evidence="5" id="KW-1185">Reference proteome</keyword>
<comment type="caution">
    <text evidence="4">The sequence shown here is derived from an EMBL/GenBank/DDBJ whole genome shotgun (WGS) entry which is preliminary data.</text>
</comment>
<evidence type="ECO:0000256" key="2">
    <source>
        <dbReference type="SAM" id="SignalP"/>
    </source>
</evidence>
<dbReference type="SUPFAM" id="SSF49313">
    <property type="entry name" value="Cadherin-like"/>
    <property type="match status" value="1"/>
</dbReference>
<evidence type="ECO:0000256" key="1">
    <source>
        <dbReference type="SAM" id="MobiDB-lite"/>
    </source>
</evidence>
<proteinExistence type="predicted"/>
<dbReference type="Pfam" id="PF05345">
    <property type="entry name" value="He_PIG"/>
    <property type="match status" value="1"/>
</dbReference>
<feature type="signal peptide" evidence="2">
    <location>
        <begin position="1"/>
        <end position="20"/>
    </location>
</feature>
<evidence type="ECO:0000259" key="3">
    <source>
        <dbReference type="SMART" id="SM00736"/>
    </source>
</evidence>
<accession>A0A9W8P2I7</accession>
<protein>
    <recommendedName>
        <fullName evidence="3">Dystroglycan-type cadherin-like domain-containing protein</fullName>
    </recommendedName>
</protein>
<gene>
    <name evidence="4" type="ORF">DFH05DRAFT_1542570</name>
</gene>
<feature type="compositionally biased region" description="Low complexity" evidence="1">
    <location>
        <begin position="728"/>
        <end position="740"/>
    </location>
</feature>
<organism evidence="4 5">
    <name type="scientific">Lentinula detonsa</name>
    <dbReference type="NCBI Taxonomy" id="2804962"/>
    <lineage>
        <taxon>Eukaryota</taxon>
        <taxon>Fungi</taxon>
        <taxon>Dikarya</taxon>
        <taxon>Basidiomycota</taxon>
        <taxon>Agaricomycotina</taxon>
        <taxon>Agaricomycetes</taxon>
        <taxon>Agaricomycetidae</taxon>
        <taxon>Agaricales</taxon>
        <taxon>Marasmiineae</taxon>
        <taxon>Omphalotaceae</taxon>
        <taxon>Lentinula</taxon>
    </lineage>
</organism>
<feature type="region of interest" description="Disordered" evidence="1">
    <location>
        <begin position="695"/>
        <end position="716"/>
    </location>
</feature>
<dbReference type="Proteomes" id="UP001142393">
    <property type="component" value="Unassembled WGS sequence"/>
</dbReference>
<dbReference type="EMBL" id="JANVFU010000005">
    <property type="protein sequence ID" value="KAJ3745699.1"/>
    <property type="molecule type" value="Genomic_DNA"/>
</dbReference>
<dbReference type="GO" id="GO:0005509">
    <property type="term" value="F:calcium ion binding"/>
    <property type="evidence" value="ECO:0007669"/>
    <property type="project" value="InterPro"/>
</dbReference>
<reference evidence="4 5" key="1">
    <citation type="journal article" date="2023" name="Proc. Natl. Acad. Sci. U.S.A.">
        <title>A global phylogenomic analysis of the shiitake genus Lentinula.</title>
        <authorList>
            <person name="Sierra-Patev S."/>
            <person name="Min B."/>
            <person name="Naranjo-Ortiz M."/>
            <person name="Looney B."/>
            <person name="Konkel Z."/>
            <person name="Slot J.C."/>
            <person name="Sakamoto Y."/>
            <person name="Steenwyk J.L."/>
            <person name="Rokas A."/>
            <person name="Carro J."/>
            <person name="Camarero S."/>
            <person name="Ferreira P."/>
            <person name="Molpeceres G."/>
            <person name="Ruiz-Duenas F.J."/>
            <person name="Serrano A."/>
            <person name="Henrissat B."/>
            <person name="Drula E."/>
            <person name="Hughes K.W."/>
            <person name="Mata J.L."/>
            <person name="Ishikawa N.K."/>
            <person name="Vargas-Isla R."/>
            <person name="Ushijima S."/>
            <person name="Smith C.A."/>
            <person name="Donoghue J."/>
            <person name="Ahrendt S."/>
            <person name="Andreopoulos W."/>
            <person name="He G."/>
            <person name="LaButti K."/>
            <person name="Lipzen A."/>
            <person name="Ng V."/>
            <person name="Riley R."/>
            <person name="Sandor L."/>
            <person name="Barry K."/>
            <person name="Martinez A.T."/>
            <person name="Xiao Y."/>
            <person name="Gibbons J.G."/>
            <person name="Terashima K."/>
            <person name="Grigoriev I.V."/>
            <person name="Hibbett D."/>
        </authorList>
    </citation>
    <scope>NUCLEOTIDE SEQUENCE [LARGE SCALE GENOMIC DNA]</scope>
    <source>
        <strain evidence="4 5">TFB7810</strain>
    </source>
</reference>